<comment type="caution">
    <text evidence="1">The sequence shown here is derived from an EMBL/GenBank/DDBJ whole genome shotgun (WGS) entry which is preliminary data.</text>
</comment>
<sequence length="99" mass="10748">MDSISKINYAKMVDELNQKISSGEVKIEKPLYESMGTANEASEVEVSGNELDFSASIAKGAMLHELISKVASGEAQYIDFESSESVNEFVSKSSDFEVA</sequence>
<evidence type="ECO:0000313" key="2">
    <source>
        <dbReference type="Proteomes" id="UP000031258"/>
    </source>
</evidence>
<proteinExistence type="predicted"/>
<accession>A0A0C1MTW9</accession>
<evidence type="ECO:0000313" key="1">
    <source>
        <dbReference type="EMBL" id="KIE05542.1"/>
    </source>
</evidence>
<dbReference type="Proteomes" id="UP000031258">
    <property type="component" value="Unassembled WGS sequence"/>
</dbReference>
<reference evidence="1 2" key="1">
    <citation type="submission" date="2014-11" db="EMBL/GenBank/DDBJ databases">
        <title>A Rickettsiales Symbiont of Amoebae With Ancient Features.</title>
        <authorList>
            <person name="Schulz F."/>
            <person name="Martijn J."/>
            <person name="Wascher F."/>
            <person name="Kostanjsek R."/>
            <person name="Ettema T.J."/>
            <person name="Horn M."/>
        </authorList>
    </citation>
    <scope>NUCLEOTIDE SEQUENCE [LARGE SCALE GENOMIC DNA]</scope>
    <source>
        <strain evidence="1 2">UWC36</strain>
    </source>
</reference>
<organism evidence="1 2">
    <name type="scientific">Candidatus Jidaibacter acanthamoebae</name>
    <dbReference type="NCBI Taxonomy" id="86105"/>
    <lineage>
        <taxon>Bacteria</taxon>
        <taxon>Pseudomonadati</taxon>
        <taxon>Pseudomonadota</taxon>
        <taxon>Alphaproteobacteria</taxon>
        <taxon>Rickettsiales</taxon>
        <taxon>Candidatus Midichloriaceae</taxon>
        <taxon>Candidatus Jidaibacter</taxon>
    </lineage>
</organism>
<protein>
    <submittedName>
        <fullName evidence="1">Uncharacterized protein</fullName>
    </submittedName>
</protein>
<dbReference type="AlphaFoldDB" id="A0A0C1MTW9"/>
<dbReference type="EMBL" id="JSWE01000092">
    <property type="protein sequence ID" value="KIE05542.1"/>
    <property type="molecule type" value="Genomic_DNA"/>
</dbReference>
<dbReference type="RefSeq" id="WP_039455764.1">
    <property type="nucleotide sequence ID" value="NZ_JSWE01000092.1"/>
</dbReference>
<dbReference type="STRING" id="86105.NF27_DP00860"/>
<keyword evidence="2" id="KW-1185">Reference proteome</keyword>
<gene>
    <name evidence="1" type="ORF">NF27_DP00860</name>
</gene>
<name>A0A0C1MTW9_9RICK</name>
<dbReference type="OrthoDB" id="9859878at2"/>